<sequence length="328" mass="36567">MFFVVLLILLSSVLSQGQDSKKNEPTIGVLKNQSIRPCEGSRANDSNCAVHVFRVVLSSKPSENGNEPVRSDKIIFANAKKNAELSKEIAGKIPHDLSEPMRKSMKNVIENEGFYLRELESDSSKDLLKSDDRLITHSSHSPSRFVPLREDHPQIQSVVVVENGLLPFLSSSFSVWWILILVAGILLGVLSTVICLLLIDYRSKPRMDRSSQMVFRKWSGYSSMERQGQELMPVSNYYTPHYRAPPPPLVARSISTTTASNSHPNYVNAFIPLDNESLSISCAAPPLPRAKDTSRGMRNQGISYEMQLYTNVNEAKEGRGRSSSASIR</sequence>
<name>A0AAN5D0Y7_9BILA</name>
<comment type="caution">
    <text evidence="3">The sequence shown here is derived from an EMBL/GenBank/DDBJ whole genome shotgun (WGS) entry which is preliminary data.</text>
</comment>
<keyword evidence="2" id="KW-0732">Signal</keyword>
<evidence type="ECO:0000313" key="3">
    <source>
        <dbReference type="EMBL" id="GMR53830.1"/>
    </source>
</evidence>
<proteinExistence type="predicted"/>
<feature type="signal peptide" evidence="2">
    <location>
        <begin position="1"/>
        <end position="17"/>
    </location>
</feature>
<organism evidence="3 4">
    <name type="scientific">Pristionchus mayeri</name>
    <dbReference type="NCBI Taxonomy" id="1317129"/>
    <lineage>
        <taxon>Eukaryota</taxon>
        <taxon>Metazoa</taxon>
        <taxon>Ecdysozoa</taxon>
        <taxon>Nematoda</taxon>
        <taxon>Chromadorea</taxon>
        <taxon>Rhabditida</taxon>
        <taxon>Rhabditina</taxon>
        <taxon>Diplogasteromorpha</taxon>
        <taxon>Diplogasteroidea</taxon>
        <taxon>Neodiplogasteridae</taxon>
        <taxon>Pristionchus</taxon>
    </lineage>
</organism>
<keyword evidence="1" id="KW-1133">Transmembrane helix</keyword>
<keyword evidence="4" id="KW-1185">Reference proteome</keyword>
<protein>
    <submittedName>
        <fullName evidence="3">Uncharacterized protein</fullName>
    </submittedName>
</protein>
<feature type="chain" id="PRO_5042852971" evidence="2">
    <location>
        <begin position="18"/>
        <end position="328"/>
    </location>
</feature>
<dbReference type="Proteomes" id="UP001328107">
    <property type="component" value="Unassembled WGS sequence"/>
</dbReference>
<gene>
    <name evidence="3" type="ORF">PMAYCL1PPCAC_24025</name>
</gene>
<dbReference type="AlphaFoldDB" id="A0AAN5D0Y7"/>
<feature type="transmembrane region" description="Helical" evidence="1">
    <location>
        <begin position="175"/>
        <end position="199"/>
    </location>
</feature>
<dbReference type="EMBL" id="BTRK01000005">
    <property type="protein sequence ID" value="GMR53830.1"/>
    <property type="molecule type" value="Genomic_DNA"/>
</dbReference>
<keyword evidence="1" id="KW-0812">Transmembrane</keyword>
<evidence type="ECO:0000313" key="4">
    <source>
        <dbReference type="Proteomes" id="UP001328107"/>
    </source>
</evidence>
<accession>A0AAN5D0Y7</accession>
<evidence type="ECO:0000256" key="2">
    <source>
        <dbReference type="SAM" id="SignalP"/>
    </source>
</evidence>
<keyword evidence="1" id="KW-0472">Membrane</keyword>
<reference evidence="4" key="1">
    <citation type="submission" date="2022-10" db="EMBL/GenBank/DDBJ databases">
        <title>Genome assembly of Pristionchus species.</title>
        <authorList>
            <person name="Yoshida K."/>
            <person name="Sommer R.J."/>
        </authorList>
    </citation>
    <scope>NUCLEOTIDE SEQUENCE [LARGE SCALE GENOMIC DNA]</scope>
    <source>
        <strain evidence="4">RS5460</strain>
    </source>
</reference>
<evidence type="ECO:0000256" key="1">
    <source>
        <dbReference type="SAM" id="Phobius"/>
    </source>
</evidence>